<gene>
    <name evidence="1" type="ORF">PsYK624_052610</name>
</gene>
<accession>A0A9P3G6H8</accession>
<protein>
    <recommendedName>
        <fullName evidence="3">F-box domain-containing protein</fullName>
    </recommendedName>
</protein>
<comment type="caution">
    <text evidence="1">The sequence shown here is derived from an EMBL/GenBank/DDBJ whole genome shotgun (WGS) entry which is preliminary data.</text>
</comment>
<dbReference type="SUPFAM" id="SSF52047">
    <property type="entry name" value="RNI-like"/>
    <property type="match status" value="1"/>
</dbReference>
<dbReference type="Proteomes" id="UP000703269">
    <property type="component" value="Unassembled WGS sequence"/>
</dbReference>
<dbReference type="AlphaFoldDB" id="A0A9P3G6H8"/>
<dbReference type="EMBL" id="BPQB01000011">
    <property type="protein sequence ID" value="GJE89166.1"/>
    <property type="molecule type" value="Genomic_DNA"/>
</dbReference>
<evidence type="ECO:0000313" key="1">
    <source>
        <dbReference type="EMBL" id="GJE89166.1"/>
    </source>
</evidence>
<organism evidence="1 2">
    <name type="scientific">Phanerochaete sordida</name>
    <dbReference type="NCBI Taxonomy" id="48140"/>
    <lineage>
        <taxon>Eukaryota</taxon>
        <taxon>Fungi</taxon>
        <taxon>Dikarya</taxon>
        <taxon>Basidiomycota</taxon>
        <taxon>Agaricomycotina</taxon>
        <taxon>Agaricomycetes</taxon>
        <taxon>Polyporales</taxon>
        <taxon>Phanerochaetaceae</taxon>
        <taxon>Phanerochaete</taxon>
    </lineage>
</organism>
<proteinExistence type="predicted"/>
<dbReference type="OrthoDB" id="3222238at2759"/>
<evidence type="ECO:0008006" key="3">
    <source>
        <dbReference type="Google" id="ProtNLM"/>
    </source>
</evidence>
<dbReference type="InterPro" id="IPR032675">
    <property type="entry name" value="LRR_dom_sf"/>
</dbReference>
<keyword evidence="2" id="KW-1185">Reference proteome</keyword>
<dbReference type="Gene3D" id="3.80.10.10">
    <property type="entry name" value="Ribonuclease Inhibitor"/>
    <property type="match status" value="1"/>
</dbReference>
<name>A0A9P3G6H8_9APHY</name>
<evidence type="ECO:0000313" key="2">
    <source>
        <dbReference type="Proteomes" id="UP000703269"/>
    </source>
</evidence>
<sequence length="487" mass="54280">MHRVLEINEILVLILQLIPHESKHPTAAAVASTCRAFYEPAYDALWEELPAMRPLFNLLPRDLLARAGFRHDVARELGAQEWARFLNRCARVKTLTLKERDGGDDLEDRIRTIVLMRRGSTGPILPKAHTLLVDGDFFAAGRGHVGHLPLFVGPEIREVRFTAGTSRQHREIVEQLMLSCPRIQSIGLLECRGKEARLLPSFAGLETVVCSGNVDLPILARVRSLRHLSVPLASEPVGLTGTEDAASAIVRFPVLETLKLRGIRHSRHVIPLLESIHSPRLHKIHLETSNQRHPDAPRSCGAALTALASHFPRLRSLTLDGWWPLATFPHKAITELHHLEELCLTSGKFTLADQCIVDLGGACPALRHLEVYSAQRQDERLSSWTLHALELAVTHLPRLEHLATNFDTLHVDTLAAPRATSRAPMTLAVTKSPLYAEHIRPAAAYISSVYPNARFGLPENYVVKEGDEDHRRWGQVAQAVLLHKDVV</sequence>
<reference evidence="1 2" key="1">
    <citation type="submission" date="2021-08" db="EMBL/GenBank/DDBJ databases">
        <title>Draft Genome Sequence of Phanerochaete sordida strain YK-624.</title>
        <authorList>
            <person name="Mori T."/>
            <person name="Dohra H."/>
            <person name="Suzuki T."/>
            <person name="Kawagishi H."/>
            <person name="Hirai H."/>
        </authorList>
    </citation>
    <scope>NUCLEOTIDE SEQUENCE [LARGE SCALE GENOMIC DNA]</scope>
    <source>
        <strain evidence="1 2">YK-624</strain>
    </source>
</reference>